<dbReference type="Proteomes" id="UP000267117">
    <property type="component" value="Segment"/>
</dbReference>
<evidence type="ECO:0000313" key="3">
    <source>
        <dbReference type="EMBL" id="SNB72441.1"/>
    </source>
</evidence>
<evidence type="ECO:0000313" key="5">
    <source>
        <dbReference type="EMBL" id="SPN68598.1"/>
    </source>
</evidence>
<dbReference type="Proteomes" id="UP000271295">
    <property type="component" value="Segment"/>
</dbReference>
<dbReference type="Proteomes" id="UP000277211">
    <property type="component" value="Segment"/>
</dbReference>
<dbReference type="EMBL" id="LT993231">
    <property type="protein sequence ID" value="SPN68880.1"/>
    <property type="molecule type" value="Genomic_DNA"/>
</dbReference>
<dbReference type="EMBL" id="LT993230">
    <property type="protein sequence ID" value="SPN68598.1"/>
    <property type="molecule type" value="Genomic_DNA"/>
</dbReference>
<dbReference type="EMBL" id="LT993228">
    <property type="protein sequence ID" value="SPN68319.1"/>
    <property type="molecule type" value="Genomic_DNA"/>
</dbReference>
<organismHost>
    <name type="scientific">Felis catus</name>
    <name type="common">Cat</name>
    <name type="synonym">Felis silvestris catus</name>
    <dbReference type="NCBI Taxonomy" id="9685"/>
</organismHost>
<evidence type="ECO:0000313" key="1">
    <source>
        <dbReference type="EMBL" id="SNB53060.1"/>
    </source>
</evidence>
<evidence type="ECO:0000313" key="7">
    <source>
        <dbReference type="EMBL" id="SPQ84412.1"/>
    </source>
</evidence>
<dbReference type="EMBL" id="LT896732">
    <property type="protein sequence ID" value="SPQ84412.1"/>
    <property type="molecule type" value="Genomic_DNA"/>
</dbReference>
<dbReference type="EMBL" id="LT896728">
    <property type="protein sequence ID" value="SNB53060.1"/>
    <property type="molecule type" value="Genomic_DNA"/>
</dbReference>
<dbReference type="Proteomes" id="UP000275471">
    <property type="component" value="Segment"/>
</dbReference>
<sequence length="120" mass="14762">MHMHITAFFAIHNIKMIIHYRPQMTYRFQTFHEYIIHTFFLRCYLDGTAAGIQESRYGRRKIYCIIFLPNFNFYQIWNRKHRTPFESHSHNFLSMYVYSSNLTDTISYPDVVINYRSWTE</sequence>
<gene>
    <name evidence="1" type="primary">gCPXV0036</name>
</gene>
<dbReference type="EMBL" id="LT896723">
    <property type="protein sequence ID" value="SNB58084.1"/>
    <property type="molecule type" value="Genomic_DNA"/>
</dbReference>
<organismHost>
    <name type="scientific">Loxodonta africana</name>
    <name type="common">African elephant</name>
    <dbReference type="NCBI Taxonomy" id="9785"/>
</organismHost>
<protein>
    <submittedName>
        <fullName evidence="1">Uncharacterized protein</fullName>
    </submittedName>
</protein>
<accession>A0A212PRN9</accession>
<reference evidence="4" key="3">
    <citation type="submission" date="2018-04" db="EMBL/GenBank/DDBJ databases">
        <authorList>
            <person name="Go L.Y."/>
            <person name="Mitchell J.A."/>
        </authorList>
    </citation>
    <scope>NUCLEOTIDE SEQUENCE</scope>
    <source>
        <strain evidence="6">Ger/2015/Prairie-dog</strain>
        <strain evidence="5">Ger/2017/Alpaca1</strain>
        <strain evidence="4">Ger/2017/common vole FMEimka</strain>
    </source>
</reference>
<organismHost>
    <name type="scientific">Apodemus sylvaticus</name>
    <name type="common">European woodmouse</name>
    <dbReference type="NCBI Taxonomy" id="10129"/>
</organismHost>
<evidence type="ECO:0000313" key="6">
    <source>
        <dbReference type="EMBL" id="SPN68880.1"/>
    </source>
</evidence>
<organismHost>
    <name type="scientific">Bos taurus</name>
    <name type="common">Bovine</name>
    <dbReference type="NCBI Taxonomy" id="9913"/>
</organismHost>
<dbReference type="EMBL" id="LT896727">
    <property type="protein sequence ID" value="SNB72441.1"/>
    <property type="molecule type" value="Genomic_DNA"/>
</dbReference>
<name>A0A212PRN9_COWPX</name>
<organism evidence="1">
    <name type="scientific">Cowpox virus</name>
    <name type="common">CPV</name>
    <dbReference type="NCBI Taxonomy" id="10243"/>
    <lineage>
        <taxon>Viruses</taxon>
        <taxon>Varidnaviria</taxon>
        <taxon>Bamfordvirae</taxon>
        <taxon>Nucleocytoviricota</taxon>
        <taxon>Pokkesviricetes</taxon>
        <taxon>Chitovirales</taxon>
        <taxon>Poxviridae</taxon>
        <taxon>Chordopoxvirinae</taxon>
        <taxon>Orthopoxvirus</taxon>
        <taxon>Orthopoxvirus cowpox</taxon>
    </lineage>
</organism>
<organismHost>
    <name type="scientific">Myodes glareolus</name>
    <name type="common">Bank vole</name>
    <name type="synonym">Clethrionomys glareolus</name>
    <dbReference type="NCBI Taxonomy" id="447135"/>
</organismHost>
<evidence type="ECO:0000313" key="2">
    <source>
        <dbReference type="EMBL" id="SNB58084.1"/>
    </source>
</evidence>
<dbReference type="Proteomes" id="UP000269429">
    <property type="component" value="Genome"/>
</dbReference>
<dbReference type="Proteomes" id="UP000277503">
    <property type="component" value="Segment"/>
</dbReference>
<organismHost>
    <name type="scientific">Mus musculus</name>
    <name type="common">Mouse</name>
    <dbReference type="NCBI Taxonomy" id="10090"/>
</organismHost>
<organismHost>
    <name type="scientific">Microtus agrestis</name>
    <name type="common">Short-tailed field vole</name>
    <dbReference type="NCBI Taxonomy" id="29092"/>
</organismHost>
<reference evidence="1" key="1">
    <citation type="submission" date="2017-06" db="EMBL/GenBank/DDBJ databases">
        <authorList>
            <person name="Kim H.J."/>
            <person name="Triplett B.A."/>
        </authorList>
    </citation>
    <scope>NUCLEOTIDE SEQUENCE</scope>
    <source>
        <strain evidence="1">Ger/2010/Rat</strain>
        <strain evidence="2">Ger/2014/Cat1</strain>
        <strain evidence="3">Ger/2015/Cat2</strain>
        <strain evidence="7">Ger/2017/Alpaca2</strain>
    </source>
</reference>
<evidence type="ECO:0000313" key="4">
    <source>
        <dbReference type="EMBL" id="SPN68319.1"/>
    </source>
</evidence>
<proteinExistence type="predicted"/>
<reference evidence="7" key="2">
    <citation type="submission" date="2018-04" db="EMBL/GenBank/DDBJ databases">
        <authorList>
            <consortium name="IVD NGS Lab"/>
        </authorList>
    </citation>
    <scope>NUCLEOTIDE SEQUENCE [LARGE SCALE GENOMIC DNA]</scope>
    <source>
        <strain evidence="7">Ger/2017/Alpaca2</strain>
    </source>
</reference>
<dbReference type="Proteomes" id="UP000280293">
    <property type="component" value="Segment"/>
</dbReference>
<organismHost>
    <name type="scientific">Homo sapiens</name>
    <name type="common">Human</name>
    <dbReference type="NCBI Taxonomy" id="9606"/>
</organismHost>